<dbReference type="Proteomes" id="UP000006377">
    <property type="component" value="Chromosome"/>
</dbReference>
<dbReference type="RefSeq" id="WP_011995416.1">
    <property type="nucleotide sequence ID" value="NC_009719.1"/>
</dbReference>
<dbReference type="STRING" id="402881.Plav_0502"/>
<sequence length="246" mass="27121">MHILYLVNALDSPPGVLLEEAALLGASATQIDTVNGRDMETGEARAVPEAAAGYDALVVLGGVMGVYEAGKYPFIEESKRLVRRFHDEGKPVMGVCLGSQIVASAFGAPVYKMSEKLEAHEEWGFVPQTWEAAVADDPLLHDAAPGLRTMHWHGDTFDLPEGATRLATRETCPNQAFRMGGRTYAFQFHLEVTRGILDGWTTLRAKALNVSRPTIEKLIGPQIEEALRPQEAFARQTMRRWMALCR</sequence>
<dbReference type="CDD" id="cd01741">
    <property type="entry name" value="GATase1_1"/>
    <property type="match status" value="1"/>
</dbReference>
<name>A7HQE2_PARL1</name>
<evidence type="ECO:0000313" key="3">
    <source>
        <dbReference type="Proteomes" id="UP000006377"/>
    </source>
</evidence>
<evidence type="ECO:0000313" key="2">
    <source>
        <dbReference type="EMBL" id="ABS62125.1"/>
    </source>
</evidence>
<keyword evidence="2" id="KW-0808">Transferase</keyword>
<dbReference type="HOGENOM" id="CLU_054974_3_2_5"/>
<dbReference type="GO" id="GO:0016740">
    <property type="term" value="F:transferase activity"/>
    <property type="evidence" value="ECO:0007669"/>
    <property type="project" value="UniProtKB-KW"/>
</dbReference>
<dbReference type="OrthoDB" id="9794816at2"/>
<dbReference type="SUPFAM" id="SSF52317">
    <property type="entry name" value="Class I glutamine amidotransferase-like"/>
    <property type="match status" value="1"/>
</dbReference>
<dbReference type="PANTHER" id="PTHR42695:SF5">
    <property type="entry name" value="GLUTAMINE AMIDOTRANSFERASE YLR126C-RELATED"/>
    <property type="match status" value="1"/>
</dbReference>
<gene>
    <name evidence="2" type="ordered locus">Plav_0502</name>
</gene>
<dbReference type="KEGG" id="pla:Plav_0502"/>
<keyword evidence="3" id="KW-1185">Reference proteome</keyword>
<proteinExistence type="predicted"/>
<dbReference type="Gene3D" id="3.40.50.880">
    <property type="match status" value="1"/>
</dbReference>
<dbReference type="InterPro" id="IPR044992">
    <property type="entry name" value="ChyE-like"/>
</dbReference>
<dbReference type="Pfam" id="PF00117">
    <property type="entry name" value="GATase"/>
    <property type="match status" value="1"/>
</dbReference>
<dbReference type="InterPro" id="IPR017926">
    <property type="entry name" value="GATASE"/>
</dbReference>
<accession>A7HQE2</accession>
<dbReference type="InterPro" id="IPR029062">
    <property type="entry name" value="Class_I_gatase-like"/>
</dbReference>
<keyword evidence="2" id="KW-0315">Glutamine amidotransferase</keyword>
<dbReference type="GO" id="GO:0005829">
    <property type="term" value="C:cytosol"/>
    <property type="evidence" value="ECO:0007669"/>
    <property type="project" value="TreeGrafter"/>
</dbReference>
<feature type="domain" description="Glutamine amidotransferase" evidence="1">
    <location>
        <begin position="50"/>
        <end position="195"/>
    </location>
</feature>
<evidence type="ECO:0000259" key="1">
    <source>
        <dbReference type="Pfam" id="PF00117"/>
    </source>
</evidence>
<dbReference type="eggNOG" id="COG0518">
    <property type="taxonomic scope" value="Bacteria"/>
</dbReference>
<dbReference type="AlphaFoldDB" id="A7HQE2"/>
<reference evidence="2 3" key="1">
    <citation type="journal article" date="2011" name="Stand. Genomic Sci.">
        <title>Complete genome sequence of Parvibaculum lavamentivorans type strain (DS-1(T)).</title>
        <authorList>
            <person name="Schleheck D."/>
            <person name="Weiss M."/>
            <person name="Pitluck S."/>
            <person name="Bruce D."/>
            <person name="Land M.L."/>
            <person name="Han S."/>
            <person name="Saunders E."/>
            <person name="Tapia R."/>
            <person name="Detter C."/>
            <person name="Brettin T."/>
            <person name="Han J."/>
            <person name="Woyke T."/>
            <person name="Goodwin L."/>
            <person name="Pennacchio L."/>
            <person name="Nolan M."/>
            <person name="Cook A.M."/>
            <person name="Kjelleberg S."/>
            <person name="Thomas T."/>
        </authorList>
    </citation>
    <scope>NUCLEOTIDE SEQUENCE [LARGE SCALE GENOMIC DNA]</scope>
    <source>
        <strain evidence="3">DS-1 / DSM 13023 / NCIMB 13966</strain>
    </source>
</reference>
<dbReference type="PROSITE" id="PS51273">
    <property type="entry name" value="GATASE_TYPE_1"/>
    <property type="match status" value="1"/>
</dbReference>
<dbReference type="PANTHER" id="PTHR42695">
    <property type="entry name" value="GLUTAMINE AMIDOTRANSFERASE YLR126C-RELATED"/>
    <property type="match status" value="1"/>
</dbReference>
<organism evidence="2 3">
    <name type="scientific">Parvibaculum lavamentivorans (strain DS-1 / DSM 13023 / NCIMB 13966)</name>
    <dbReference type="NCBI Taxonomy" id="402881"/>
    <lineage>
        <taxon>Bacteria</taxon>
        <taxon>Pseudomonadati</taxon>
        <taxon>Pseudomonadota</taxon>
        <taxon>Alphaproteobacteria</taxon>
        <taxon>Hyphomicrobiales</taxon>
        <taxon>Parvibaculaceae</taxon>
        <taxon>Parvibaculum</taxon>
    </lineage>
</organism>
<dbReference type="EMBL" id="CP000774">
    <property type="protein sequence ID" value="ABS62125.1"/>
    <property type="molecule type" value="Genomic_DNA"/>
</dbReference>
<protein>
    <submittedName>
        <fullName evidence="2">Glutamine amidotransferase class-I</fullName>
    </submittedName>
</protein>